<dbReference type="AlphaFoldDB" id="A0A7S3FI31"/>
<organism evidence="1">
    <name type="scientific">Haptolina ericina</name>
    <dbReference type="NCBI Taxonomy" id="156174"/>
    <lineage>
        <taxon>Eukaryota</taxon>
        <taxon>Haptista</taxon>
        <taxon>Haptophyta</taxon>
        <taxon>Prymnesiophyceae</taxon>
        <taxon>Prymnesiales</taxon>
        <taxon>Prymnesiaceae</taxon>
        <taxon>Haptolina</taxon>
    </lineage>
</organism>
<protein>
    <submittedName>
        <fullName evidence="1">Uncharacterized protein</fullName>
    </submittedName>
</protein>
<name>A0A7S3FI31_9EUKA</name>
<dbReference type="EMBL" id="HBHX01064540">
    <property type="protein sequence ID" value="CAE0145218.1"/>
    <property type="molecule type" value="Transcribed_RNA"/>
</dbReference>
<sequence>MPVVGSPGVLLAEAKGLGLSTVLGALHTATNSKLRELRSKPARGLRAQERNVLSAAGSIAFEGTSILTAAVIDVLINSNDRSVENIFISDGGEVMVIDTEDGSLEYHGPPNSAMIPGTPQYEGARRAYLGGDAWVGGLDYRCHTRDGKLGNQFPPQLRECLVRVADRSAFSPQSLGHNDSSAFRQRCCQRSVCVPEQLPLRARELLVDGMEAVLERLVPGFRDTSLKQPSACPLRTEAR</sequence>
<gene>
    <name evidence="1" type="ORF">HERI1096_LOCUS35730</name>
</gene>
<accession>A0A7S3FI31</accession>
<reference evidence="1" key="1">
    <citation type="submission" date="2021-01" db="EMBL/GenBank/DDBJ databases">
        <authorList>
            <person name="Corre E."/>
            <person name="Pelletier E."/>
            <person name="Niang G."/>
            <person name="Scheremetjew M."/>
            <person name="Finn R."/>
            <person name="Kale V."/>
            <person name="Holt S."/>
            <person name="Cochrane G."/>
            <person name="Meng A."/>
            <person name="Brown T."/>
            <person name="Cohen L."/>
        </authorList>
    </citation>
    <scope>NUCLEOTIDE SEQUENCE</scope>
    <source>
        <strain evidence="1">CCMP281</strain>
    </source>
</reference>
<proteinExistence type="predicted"/>
<evidence type="ECO:0000313" key="1">
    <source>
        <dbReference type="EMBL" id="CAE0145218.1"/>
    </source>
</evidence>